<evidence type="ECO:0000259" key="3">
    <source>
        <dbReference type="PROSITE" id="PS50405"/>
    </source>
</evidence>
<dbReference type="PANTHER" id="PTHR44051:SF8">
    <property type="entry name" value="GLUTATHIONE S-TRANSFERASE GSTA"/>
    <property type="match status" value="1"/>
</dbReference>
<dbReference type="PROSITE" id="PS50404">
    <property type="entry name" value="GST_NTER"/>
    <property type="match status" value="1"/>
</dbReference>
<dbReference type="InterPro" id="IPR040079">
    <property type="entry name" value="Glutathione_S-Trfase"/>
</dbReference>
<organism evidence="4 5">
    <name type="scientific">Iningainema tapete BLCC-T55</name>
    <dbReference type="NCBI Taxonomy" id="2748662"/>
    <lineage>
        <taxon>Bacteria</taxon>
        <taxon>Bacillati</taxon>
        <taxon>Cyanobacteriota</taxon>
        <taxon>Cyanophyceae</taxon>
        <taxon>Nostocales</taxon>
        <taxon>Scytonemataceae</taxon>
        <taxon>Iningainema tapete</taxon>
    </lineage>
</organism>
<reference evidence="4" key="1">
    <citation type="submission" date="2020-09" db="EMBL/GenBank/DDBJ databases">
        <title>Iningainema tapete sp. nov. (Scytonemataceae, Cyanobacteria) from greenhouses in central Florida (USA) produces two types of nodularin with biosynthetic potential for microcystin-LR and anabaenopeptins.</title>
        <authorList>
            <person name="Berthold D.E."/>
            <person name="Lefler F.W."/>
            <person name="Huang I.-S."/>
            <person name="Abdulla H."/>
            <person name="Zimba P.V."/>
            <person name="Laughinghouse H.D. IV."/>
        </authorList>
    </citation>
    <scope>NUCLEOTIDE SEQUENCE</scope>
    <source>
        <strain evidence="4">BLCCT55</strain>
    </source>
</reference>
<comment type="caution">
    <text evidence="4">The sequence shown here is derived from an EMBL/GenBank/DDBJ whole genome shotgun (WGS) entry which is preliminary data.</text>
</comment>
<keyword evidence="5" id="KW-1185">Reference proteome</keyword>
<dbReference type="Gene3D" id="1.20.1050.10">
    <property type="match status" value="1"/>
</dbReference>
<evidence type="ECO:0000259" key="2">
    <source>
        <dbReference type="PROSITE" id="PS50404"/>
    </source>
</evidence>
<evidence type="ECO:0000313" key="5">
    <source>
        <dbReference type="Proteomes" id="UP000629098"/>
    </source>
</evidence>
<protein>
    <submittedName>
        <fullName evidence="4">Glutathione S-transferase N-terminal domain-containing protein</fullName>
    </submittedName>
</protein>
<evidence type="ECO:0000256" key="1">
    <source>
        <dbReference type="RuleBase" id="RU003494"/>
    </source>
</evidence>
<dbReference type="SFLD" id="SFLDS00019">
    <property type="entry name" value="Glutathione_Transferase_(cytos"/>
    <property type="match status" value="1"/>
</dbReference>
<dbReference type="InterPro" id="IPR036249">
    <property type="entry name" value="Thioredoxin-like_sf"/>
</dbReference>
<comment type="similarity">
    <text evidence="1">Belongs to the GST superfamily.</text>
</comment>
<dbReference type="Gene3D" id="3.40.30.10">
    <property type="entry name" value="Glutaredoxin"/>
    <property type="match status" value="1"/>
</dbReference>
<dbReference type="InterPro" id="IPR004046">
    <property type="entry name" value="GST_C"/>
</dbReference>
<feature type="domain" description="GST C-terminal" evidence="3">
    <location>
        <begin position="88"/>
        <end position="213"/>
    </location>
</feature>
<dbReference type="PANTHER" id="PTHR44051">
    <property type="entry name" value="GLUTATHIONE S-TRANSFERASE-RELATED"/>
    <property type="match status" value="1"/>
</dbReference>
<dbReference type="Pfam" id="PF02798">
    <property type="entry name" value="GST_N"/>
    <property type="match status" value="1"/>
</dbReference>
<dbReference type="EMBL" id="JACXAE010000027">
    <property type="protein sequence ID" value="MBD2771647.1"/>
    <property type="molecule type" value="Genomic_DNA"/>
</dbReference>
<dbReference type="SUPFAM" id="SSF52833">
    <property type="entry name" value="Thioredoxin-like"/>
    <property type="match status" value="1"/>
</dbReference>
<name>A0A8J7BWD6_9CYAN</name>
<feature type="domain" description="GST N-terminal" evidence="2">
    <location>
        <begin position="1"/>
        <end position="85"/>
    </location>
</feature>
<dbReference type="InterPro" id="IPR010987">
    <property type="entry name" value="Glutathione-S-Trfase_C-like"/>
</dbReference>
<sequence length="235" mass="26959">MIDFYFWTSPNPFKVSIMLEEIGLPYNLIPVNVHRGEQHTPEFLALNPNGKLPVILDRDTAGEPITVFESGAILLYLGDKTGQLIPPTPEARLELMQWLMWQMSALGPMSGQAVHFQQHAPEQLDYPITRYRREVARLYGVLDRRLVDRTYLMGNDYTILDISVYGWLHFHTLVLGELNPFANLHRWFTRLSERPGVERGLKVGAEFREQSVFDAPARKALFGQDVTSTGEYLLK</sequence>
<dbReference type="SUPFAM" id="SSF47616">
    <property type="entry name" value="GST C-terminal domain-like"/>
    <property type="match status" value="1"/>
</dbReference>
<dbReference type="Proteomes" id="UP000629098">
    <property type="component" value="Unassembled WGS sequence"/>
</dbReference>
<dbReference type="AlphaFoldDB" id="A0A8J7BWD6"/>
<dbReference type="RefSeq" id="WP_190825940.1">
    <property type="nucleotide sequence ID" value="NZ_CAWPPI010000027.1"/>
</dbReference>
<evidence type="ECO:0000313" key="4">
    <source>
        <dbReference type="EMBL" id="MBD2771647.1"/>
    </source>
</evidence>
<dbReference type="InterPro" id="IPR036282">
    <property type="entry name" value="Glutathione-S-Trfase_C_sf"/>
</dbReference>
<dbReference type="InterPro" id="IPR004045">
    <property type="entry name" value="Glutathione_S-Trfase_N"/>
</dbReference>
<dbReference type="Pfam" id="PF00043">
    <property type="entry name" value="GST_C"/>
    <property type="match status" value="1"/>
</dbReference>
<dbReference type="PROSITE" id="PS50405">
    <property type="entry name" value="GST_CTER"/>
    <property type="match status" value="1"/>
</dbReference>
<proteinExistence type="inferred from homology"/>
<accession>A0A8J7BWD6</accession>
<gene>
    <name evidence="4" type="ORF">ICL16_05930</name>
</gene>
<dbReference type="SFLD" id="SFLDG00358">
    <property type="entry name" value="Main_(cytGST)"/>
    <property type="match status" value="1"/>
</dbReference>
<dbReference type="CDD" id="cd03048">
    <property type="entry name" value="GST_N_Ure2p_like"/>
    <property type="match status" value="1"/>
</dbReference>
<dbReference type="SFLD" id="SFLDG01151">
    <property type="entry name" value="Main.2:_Nu-like"/>
    <property type="match status" value="1"/>
</dbReference>